<evidence type="ECO:0000313" key="12">
    <source>
        <dbReference type="EMBL" id="GGI25979.1"/>
    </source>
</evidence>
<evidence type="ECO:0000256" key="7">
    <source>
        <dbReference type="ARBA" id="ARBA00048220"/>
    </source>
</evidence>
<keyword evidence="13" id="KW-0614">Plasmid</keyword>
<dbReference type="GO" id="GO:0016874">
    <property type="term" value="F:ligase activity"/>
    <property type="evidence" value="ECO:0007669"/>
    <property type="project" value="UniProtKB-UniRule"/>
</dbReference>
<dbReference type="PIRSF" id="PIRSF006256">
    <property type="entry name" value="CMPcnvr_hdrg_mat"/>
    <property type="match status" value="1"/>
</dbReference>
<dbReference type="Proteomes" id="UP000593880">
    <property type="component" value="Plasmid unnamed"/>
</dbReference>
<evidence type="ECO:0000256" key="5">
    <source>
        <dbReference type="ARBA" id="ARBA00022771"/>
    </source>
</evidence>
<gene>
    <name evidence="12" type="primary">hypF</name>
    <name evidence="12" type="ORF">GCM10010987_37100</name>
    <name evidence="13" type="ORF">XH86_39490</name>
</gene>
<protein>
    <recommendedName>
        <fullName evidence="8">Carbamoyltransferase HypF</fullName>
        <ecNumber evidence="8">6.2.-.-</ecNumber>
    </recommendedName>
</protein>
<evidence type="ECO:0000313" key="15">
    <source>
        <dbReference type="Proteomes" id="UP000625079"/>
    </source>
</evidence>
<evidence type="ECO:0000313" key="13">
    <source>
        <dbReference type="EMBL" id="QOZ64720.1"/>
    </source>
</evidence>
<dbReference type="OrthoDB" id="9808093at2"/>
<keyword evidence="14" id="KW-1185">Reference proteome</keyword>
<reference evidence="13 14" key="2">
    <citation type="submission" date="2018-06" db="EMBL/GenBank/DDBJ databases">
        <title>Comparative genomics of rhizobia nodulating Arachis hypogaea in China.</title>
        <authorList>
            <person name="Li Y."/>
        </authorList>
    </citation>
    <scope>NUCLEOTIDE SEQUENCE [LARGE SCALE GENOMIC DNA]</scope>
    <source>
        <strain evidence="13 14">CCBAU 51658</strain>
        <plasmid evidence="13 14">unnamed</plasmid>
    </source>
</reference>
<keyword evidence="9" id="KW-0378">Hydrolase</keyword>
<keyword evidence="5" id="KW-0863">Zinc-finger</keyword>
<dbReference type="GO" id="GO:0003998">
    <property type="term" value="F:acylphosphatase activity"/>
    <property type="evidence" value="ECO:0007669"/>
    <property type="project" value="UniProtKB-EC"/>
</dbReference>
<dbReference type="InterPro" id="IPR041440">
    <property type="entry name" value="HypF_C"/>
</dbReference>
<dbReference type="Gene3D" id="3.30.110.120">
    <property type="match status" value="1"/>
</dbReference>
<reference evidence="12" key="1">
    <citation type="journal article" date="2014" name="Int. J. Syst. Evol. Microbiol.">
        <title>Complete genome sequence of Corynebacterium casei LMG S-19264T (=DSM 44701T), isolated from a smear-ripened cheese.</title>
        <authorList>
            <consortium name="US DOE Joint Genome Institute (JGI-PGF)"/>
            <person name="Walter F."/>
            <person name="Albersmeier A."/>
            <person name="Kalinowski J."/>
            <person name="Ruckert C."/>
        </authorList>
    </citation>
    <scope>NUCLEOTIDE SEQUENCE</scope>
    <source>
        <strain evidence="12">CGMCC 1.15034</strain>
    </source>
</reference>
<dbReference type="RefSeq" id="WP_128955153.1">
    <property type="nucleotide sequence ID" value="NZ_BMHC01000007.1"/>
</dbReference>
<comment type="pathway">
    <text evidence="1 8">Protein modification; [NiFe] hydrogenase maturation.</text>
</comment>
<dbReference type="EC" id="6.2.-.-" evidence="8"/>
<keyword evidence="4" id="KW-0479">Metal-binding</keyword>
<dbReference type="InterPro" id="IPR004421">
    <property type="entry name" value="Carbamoyltransferase_HypF"/>
</dbReference>
<dbReference type="PANTHER" id="PTHR42959">
    <property type="entry name" value="CARBAMOYLTRANSFERASE"/>
    <property type="match status" value="1"/>
</dbReference>
<dbReference type="SUPFAM" id="SSF55821">
    <property type="entry name" value="YrdC/RibB"/>
    <property type="match status" value="1"/>
</dbReference>
<dbReference type="InterPro" id="IPR051060">
    <property type="entry name" value="Carbamoyltrans_HypF-like"/>
</dbReference>
<feature type="active site" evidence="9">
    <location>
        <position position="30"/>
    </location>
</feature>
<dbReference type="InterPro" id="IPR006070">
    <property type="entry name" value="Sua5-like_dom"/>
</dbReference>
<comment type="catalytic activity">
    <reaction evidence="9">
        <text>an acyl phosphate + H2O = a carboxylate + phosphate + H(+)</text>
        <dbReference type="Rhea" id="RHEA:14965"/>
        <dbReference type="ChEBI" id="CHEBI:15377"/>
        <dbReference type="ChEBI" id="CHEBI:15378"/>
        <dbReference type="ChEBI" id="CHEBI:29067"/>
        <dbReference type="ChEBI" id="CHEBI:43474"/>
        <dbReference type="ChEBI" id="CHEBI:59918"/>
        <dbReference type="EC" id="3.6.1.7"/>
    </reaction>
</comment>
<geneLocation type="plasmid" evidence="13 14">
    <name>unnamed</name>
</geneLocation>
<dbReference type="GO" id="GO:0016743">
    <property type="term" value="F:carboxyl- or carbamoyltransferase activity"/>
    <property type="evidence" value="ECO:0007669"/>
    <property type="project" value="UniProtKB-UniRule"/>
</dbReference>
<dbReference type="InterPro" id="IPR001792">
    <property type="entry name" value="Acylphosphatase-like_dom"/>
</dbReference>
<dbReference type="Gene3D" id="3.30.420.360">
    <property type="match status" value="1"/>
</dbReference>
<dbReference type="GO" id="GO:0003725">
    <property type="term" value="F:double-stranded RNA binding"/>
    <property type="evidence" value="ECO:0007669"/>
    <property type="project" value="InterPro"/>
</dbReference>
<feature type="domain" description="Acylphosphatase-like" evidence="10">
    <location>
        <begin position="15"/>
        <end position="101"/>
    </location>
</feature>
<keyword evidence="6" id="KW-0862">Zinc</keyword>
<dbReference type="Gene3D" id="3.30.420.40">
    <property type="match status" value="1"/>
</dbReference>
<dbReference type="InterPro" id="IPR055128">
    <property type="entry name" value="HypF_C_2"/>
</dbReference>
<reference evidence="12" key="3">
    <citation type="submission" date="2022-12" db="EMBL/GenBank/DDBJ databases">
        <authorList>
            <person name="Sun Q."/>
            <person name="Zhou Y."/>
        </authorList>
    </citation>
    <scope>NUCLEOTIDE SEQUENCE</scope>
    <source>
        <strain evidence="12">CGMCC 1.15034</strain>
    </source>
</reference>
<sequence length="818" mass="89104">MSRLNLAAPQNPVEVVEIRFRGRVQGVGFRPAVWRHARELRLGGEVLNDGEGVLVRVQGERAIIDMLVDRIAGDPPPLSQIEAIEITAYAGVLRDDFAIVESAHGGAHTEISPDAALCADCARETTDPFARRFRYPFTNCTNCGPRLSIVDGIPYDRAKTAMSPFAMCADCAREYRDPSDRRFHAEPIACHACGPKAKLVRLDGRHFTFEQFSMLDDVDAACSLIQKGEIVAVKGLGGYQLACDATQADTVRRLRKLKQRDGKPFALMARDVDVIRRFCDLAEHELVALTSPAAPIVLLHANGPEHLPDEIAPGLRTLGFMLPTTPLHVLLLRRMDRPVVMTSGNLSSEPQVTGDTEMTERLAGIATFALTHDRRIANRVDDSVVRVVAGGPRLLRRARGYAPAPIALPRGFAKAPDLLAMGGELKATFCLLKDGAAILSQHQGDLEDVATFDDYRKNLSLYAALFEHEPTAVIADMHPEYLSSKLAREHLAGGTLPLMEVQHHHAHVAACLAENGYALDGRPVLGIVLDGLGWGEDATFWGGEFMLADYVGYTRAGTFKPIPMLGGVQAVREPWRNLYAHLMAEMSWAELTMNFAELELHSYLAAKPRALLDSMARNRINAPPASSCGRLFDAMAAALDVCRDAQSYEGEAAARLEAMVDEKTLADEDEALAYPLTIPNLAGTGLPYIEPLAMWHAVLGDLILKTPAPVMAARFHKGLAKSIAAMTRKLAGSPEDGERRFSTVALTGGCFQNRILFEEVVRRLEREQFTVLSHARVPSNDGGLALGQAVIGAAHLMKSNKDFREGKPSCVSVFPGGS</sequence>
<dbReference type="PROSITE" id="PS51160">
    <property type="entry name" value="ACYLPHOSPHATASE_3"/>
    <property type="match status" value="1"/>
</dbReference>
<evidence type="ECO:0000256" key="4">
    <source>
        <dbReference type="ARBA" id="ARBA00022723"/>
    </source>
</evidence>
<dbReference type="GO" id="GO:0051604">
    <property type="term" value="P:protein maturation"/>
    <property type="evidence" value="ECO:0007669"/>
    <property type="project" value="TreeGrafter"/>
</dbReference>
<dbReference type="InterPro" id="IPR036046">
    <property type="entry name" value="Acylphosphatase-like_dom_sf"/>
</dbReference>
<organism evidence="12 15">
    <name type="scientific">Bradyrhizobium guangdongense</name>
    <dbReference type="NCBI Taxonomy" id="1325090"/>
    <lineage>
        <taxon>Bacteria</taxon>
        <taxon>Pseudomonadati</taxon>
        <taxon>Pseudomonadota</taxon>
        <taxon>Alphaproteobacteria</taxon>
        <taxon>Hyphomicrobiales</taxon>
        <taxon>Nitrobacteraceae</taxon>
        <taxon>Bradyrhizobium</taxon>
    </lineage>
</organism>
<keyword evidence="3" id="KW-0436">Ligase</keyword>
<dbReference type="InterPro" id="IPR011125">
    <property type="entry name" value="Znf_HypF"/>
</dbReference>
<dbReference type="Pfam" id="PF17788">
    <property type="entry name" value="HypF_C"/>
    <property type="match status" value="1"/>
</dbReference>
<dbReference type="EMBL" id="BMHC01000007">
    <property type="protein sequence ID" value="GGI25979.1"/>
    <property type="molecule type" value="Genomic_DNA"/>
</dbReference>
<dbReference type="PANTHER" id="PTHR42959:SF1">
    <property type="entry name" value="CARBAMOYLTRANSFERASE HYPF"/>
    <property type="match status" value="1"/>
</dbReference>
<evidence type="ECO:0000256" key="6">
    <source>
        <dbReference type="ARBA" id="ARBA00022833"/>
    </source>
</evidence>
<feature type="domain" description="YrdC-like" evidence="11">
    <location>
        <begin position="215"/>
        <end position="400"/>
    </location>
</feature>
<evidence type="ECO:0000256" key="9">
    <source>
        <dbReference type="PROSITE-ProRule" id="PRU00520"/>
    </source>
</evidence>
<dbReference type="Pfam" id="PF01300">
    <property type="entry name" value="Sua5_yciO_yrdC"/>
    <property type="match status" value="1"/>
</dbReference>
<evidence type="ECO:0000259" key="10">
    <source>
        <dbReference type="PROSITE" id="PS51160"/>
    </source>
</evidence>
<dbReference type="Proteomes" id="UP000625079">
    <property type="component" value="Unassembled WGS sequence"/>
</dbReference>
<comment type="similarity">
    <text evidence="2 8">Belongs to the carbamoyltransferase HypF family.</text>
</comment>
<proteinExistence type="inferred from homology"/>
<evidence type="ECO:0000259" key="11">
    <source>
        <dbReference type="PROSITE" id="PS51163"/>
    </source>
</evidence>
<dbReference type="NCBIfam" id="TIGR00143">
    <property type="entry name" value="hypF"/>
    <property type="match status" value="1"/>
</dbReference>
<name>A0A410VIJ3_9BRAD</name>
<dbReference type="Gene3D" id="3.90.870.50">
    <property type="match status" value="1"/>
</dbReference>
<evidence type="ECO:0000256" key="8">
    <source>
        <dbReference type="PIRNR" id="PIRNR006256"/>
    </source>
</evidence>
<evidence type="ECO:0000256" key="2">
    <source>
        <dbReference type="ARBA" id="ARBA00008097"/>
    </source>
</evidence>
<accession>A0A410VIJ3</accession>
<dbReference type="AlphaFoldDB" id="A0A410VIJ3"/>
<dbReference type="GO" id="GO:0008270">
    <property type="term" value="F:zinc ion binding"/>
    <property type="evidence" value="ECO:0007669"/>
    <property type="project" value="UniProtKB-KW"/>
</dbReference>
<evidence type="ECO:0000256" key="3">
    <source>
        <dbReference type="ARBA" id="ARBA00022598"/>
    </source>
</evidence>
<dbReference type="Pfam" id="PF07503">
    <property type="entry name" value="zf-HYPF"/>
    <property type="match status" value="2"/>
</dbReference>
<evidence type="ECO:0000256" key="1">
    <source>
        <dbReference type="ARBA" id="ARBA00004711"/>
    </source>
</evidence>
<dbReference type="InterPro" id="IPR017945">
    <property type="entry name" value="DHBP_synth_RibB-like_a/b_dom"/>
</dbReference>
<dbReference type="Pfam" id="PF22521">
    <property type="entry name" value="HypF_C_2"/>
    <property type="match status" value="1"/>
</dbReference>
<dbReference type="SUPFAM" id="SSF54975">
    <property type="entry name" value="Acylphosphatase/BLUF domain-like"/>
    <property type="match status" value="1"/>
</dbReference>
<evidence type="ECO:0000313" key="14">
    <source>
        <dbReference type="Proteomes" id="UP000593880"/>
    </source>
</evidence>
<dbReference type="Pfam" id="PF00708">
    <property type="entry name" value="Acylphosphatase"/>
    <property type="match status" value="1"/>
</dbReference>
<dbReference type="EMBL" id="CP030058">
    <property type="protein sequence ID" value="QOZ64720.1"/>
    <property type="molecule type" value="Genomic_DNA"/>
</dbReference>
<dbReference type="PROSITE" id="PS51163">
    <property type="entry name" value="YRDC"/>
    <property type="match status" value="1"/>
</dbReference>
<feature type="active site" evidence="9">
    <location>
        <position position="48"/>
    </location>
</feature>
<comment type="function">
    <text evidence="8">Involved in the maturation of [NiFe] hydrogenases. Along with HypE, it catalyzes the synthesis of the CN ligands of the active site iron of [NiFe]-hydrogenases. HypF functions as a carbamoyl transferase using carbamoylphosphate as a substrate and transferring the carboxamido moiety in an ATP-dependent reaction to the thiolate of the C-terminal cysteine of HypE yielding a protein-S-carboxamide.</text>
</comment>
<comment type="catalytic activity">
    <reaction evidence="7 8">
        <text>C-terminal L-cysteinyl-[HypE protein] + carbamoyl phosphate + ATP + H2O = C-terminal S-carboxamide-L-cysteinyl-[HypE protein] + AMP + phosphate + diphosphate + H(+)</text>
        <dbReference type="Rhea" id="RHEA:55636"/>
        <dbReference type="Rhea" id="RHEA-COMP:14247"/>
        <dbReference type="Rhea" id="RHEA-COMP:14392"/>
        <dbReference type="ChEBI" id="CHEBI:15377"/>
        <dbReference type="ChEBI" id="CHEBI:15378"/>
        <dbReference type="ChEBI" id="CHEBI:30616"/>
        <dbReference type="ChEBI" id="CHEBI:33019"/>
        <dbReference type="ChEBI" id="CHEBI:43474"/>
        <dbReference type="ChEBI" id="CHEBI:58228"/>
        <dbReference type="ChEBI" id="CHEBI:76913"/>
        <dbReference type="ChEBI" id="CHEBI:139126"/>
        <dbReference type="ChEBI" id="CHEBI:456215"/>
    </reaction>
</comment>